<reference evidence="10 11" key="1">
    <citation type="submission" date="2019-09" db="EMBL/GenBank/DDBJ databases">
        <title>Bifidobacterium canis sp. nov., isolated from the digestive tract of German Shepherd dog puppy.</title>
        <authorList>
            <person name="Bunesova V."/>
        </authorList>
    </citation>
    <scope>NUCLEOTIDE SEQUENCE [LARGE SCALE GENOMIC DNA]</scope>
    <source>
        <strain evidence="10 11">GSD1FS</strain>
    </source>
</reference>
<keyword evidence="4" id="KW-0862">Zinc</keyword>
<dbReference type="Pfam" id="PF12323">
    <property type="entry name" value="HTH_OrfB_IS605"/>
    <property type="match status" value="1"/>
</dbReference>
<dbReference type="InterPro" id="IPR010095">
    <property type="entry name" value="Cas12f1-like_TNB"/>
</dbReference>
<evidence type="ECO:0000313" key="11">
    <source>
        <dbReference type="Proteomes" id="UP000487882"/>
    </source>
</evidence>
<keyword evidence="3" id="KW-0479">Metal-binding</keyword>
<accession>A0A7K1J4S8</accession>
<comment type="similarity">
    <text evidence="1">In the C-terminal section; belongs to the transposase 35 family.</text>
</comment>
<feature type="domain" description="Transposase putative helix-turn-helix" evidence="9">
    <location>
        <begin position="5"/>
        <end position="44"/>
    </location>
</feature>
<organism evidence="10 11">
    <name type="scientific">Bifidobacterium canis</name>
    <dbReference type="NCBI Taxonomy" id="2610880"/>
    <lineage>
        <taxon>Bacteria</taxon>
        <taxon>Bacillati</taxon>
        <taxon>Actinomycetota</taxon>
        <taxon>Actinomycetes</taxon>
        <taxon>Bifidobacteriales</taxon>
        <taxon>Bifidobacteriaceae</taxon>
        <taxon>Bifidobacterium</taxon>
    </lineage>
</organism>
<evidence type="ECO:0000256" key="5">
    <source>
        <dbReference type="ARBA" id="ARBA00023125"/>
    </source>
</evidence>
<dbReference type="GO" id="GO:0006310">
    <property type="term" value="P:DNA recombination"/>
    <property type="evidence" value="ECO:0007669"/>
    <property type="project" value="UniProtKB-KW"/>
</dbReference>
<feature type="domain" description="Probable transposase IS891/IS1136/IS1341" evidence="7">
    <location>
        <begin position="159"/>
        <end position="288"/>
    </location>
</feature>
<gene>
    <name evidence="10" type="ORF">GSD1FS_1001</name>
</gene>
<keyword evidence="5" id="KW-0238">DNA-binding</keyword>
<evidence type="ECO:0000259" key="7">
    <source>
        <dbReference type="Pfam" id="PF01385"/>
    </source>
</evidence>
<evidence type="ECO:0000256" key="6">
    <source>
        <dbReference type="ARBA" id="ARBA00023172"/>
    </source>
</evidence>
<keyword evidence="6" id="KW-0233">DNA recombination</keyword>
<dbReference type="InterPro" id="IPR021027">
    <property type="entry name" value="Transposase_put_HTH"/>
</dbReference>
<evidence type="ECO:0000313" key="10">
    <source>
        <dbReference type="EMBL" id="MUH59666.1"/>
    </source>
</evidence>
<evidence type="ECO:0000256" key="1">
    <source>
        <dbReference type="ARBA" id="ARBA00008761"/>
    </source>
</evidence>
<evidence type="ECO:0000259" key="9">
    <source>
        <dbReference type="Pfam" id="PF12323"/>
    </source>
</evidence>
<comment type="caution">
    <text evidence="10">The sequence shown here is derived from an EMBL/GenBank/DDBJ whole genome shotgun (WGS) entry which is preliminary data.</text>
</comment>
<keyword evidence="2" id="KW-0815">Transposition</keyword>
<dbReference type="NCBIfam" id="NF040570">
    <property type="entry name" value="guided_TnpB"/>
    <property type="match status" value="1"/>
</dbReference>
<dbReference type="Pfam" id="PF01385">
    <property type="entry name" value="OrfB_IS605"/>
    <property type="match status" value="1"/>
</dbReference>
<dbReference type="GO" id="GO:0032196">
    <property type="term" value="P:transposition"/>
    <property type="evidence" value="ECO:0007669"/>
    <property type="project" value="UniProtKB-KW"/>
</dbReference>
<keyword evidence="11" id="KW-1185">Reference proteome</keyword>
<dbReference type="Pfam" id="PF07282">
    <property type="entry name" value="Cas12f1-like_TNB"/>
    <property type="match status" value="1"/>
</dbReference>
<dbReference type="GO" id="GO:0046872">
    <property type="term" value="F:metal ion binding"/>
    <property type="evidence" value="ECO:0007669"/>
    <property type="project" value="UniProtKB-KW"/>
</dbReference>
<proteinExistence type="inferred from homology"/>
<protein>
    <submittedName>
        <fullName evidence="10">Transposase</fullName>
    </submittedName>
</protein>
<evidence type="ECO:0000256" key="4">
    <source>
        <dbReference type="ARBA" id="ARBA00022833"/>
    </source>
</evidence>
<feature type="domain" description="Cas12f1-like TNB" evidence="8">
    <location>
        <begin position="302"/>
        <end position="366"/>
    </location>
</feature>
<dbReference type="GO" id="GO:0003677">
    <property type="term" value="F:DNA binding"/>
    <property type="evidence" value="ECO:0007669"/>
    <property type="project" value="UniProtKB-KW"/>
</dbReference>
<evidence type="ECO:0000259" key="8">
    <source>
        <dbReference type="Pfam" id="PF07282"/>
    </source>
</evidence>
<name>A0A7K1J4S8_9BIFI</name>
<dbReference type="AlphaFoldDB" id="A0A7K1J4S8"/>
<dbReference type="EMBL" id="WNLP01000004">
    <property type="protein sequence ID" value="MUH59666.1"/>
    <property type="molecule type" value="Genomic_DNA"/>
</dbReference>
<sequence>MEVMAYRTELNPTNKQIGLIHQYCGTVRFAYNWYLDAAKAYYAECGLFLTGYAFSKALNNSKRPEWFTEAPSKSVKHAIMCAERAYRRFFKRQSGFPRYKRRNTNRDSFYVICSIHVERHRIRLPKLGWVKLKEKGYVPTRQEPKSATISIVNGRYYVSVLYEAQDPAPIQPTGEPLGMDVGLKNLAVLSDGTVFMNINKTNRLRKLEKRKRRIERMITRRYLANKGKDKVHGWHNYRKAIMEKWRIERRLNNRRVEYMKWVCAQVVRRQPSSLTIEHLNVKGMMKNRHLAPALHKQGLSVFLELVEQVCHKHGIELRRVSAWYPSSRLCHVCHRKNTSLVLGQYEWRCPVCGTLHDRDLNAALNLRDASEYQDL</sequence>
<evidence type="ECO:0000256" key="2">
    <source>
        <dbReference type="ARBA" id="ARBA00022578"/>
    </source>
</evidence>
<evidence type="ECO:0000256" key="3">
    <source>
        <dbReference type="ARBA" id="ARBA00022723"/>
    </source>
</evidence>
<dbReference type="Proteomes" id="UP000487882">
    <property type="component" value="Unassembled WGS sequence"/>
</dbReference>
<dbReference type="InterPro" id="IPR001959">
    <property type="entry name" value="Transposase"/>
</dbReference>
<dbReference type="RefSeq" id="WP_155588628.1">
    <property type="nucleotide sequence ID" value="NZ_WNLP01000004.1"/>
</dbReference>